<evidence type="ECO:0000256" key="2">
    <source>
        <dbReference type="SAM" id="SignalP"/>
    </source>
</evidence>
<feature type="chain" id="PRO_5015765929" description="Phytase-like domain-containing protein" evidence="2">
    <location>
        <begin position="23"/>
        <end position="327"/>
    </location>
</feature>
<reference evidence="4 5" key="1">
    <citation type="submission" date="2016-08" db="EMBL/GenBank/DDBJ databases">
        <title>Evolution of the type three secretion system and type three effector repertoires in Xanthomonas.</title>
        <authorList>
            <person name="Merda D."/>
            <person name="Briand M."/>
            <person name="Bosis E."/>
            <person name="Rousseau C."/>
            <person name="Portier P."/>
            <person name="Jacques M.-A."/>
            <person name="Fischer-Le Saux M."/>
        </authorList>
    </citation>
    <scope>NUCLEOTIDE SEQUENCE [LARGE SCALE GENOMIC DNA]</scope>
    <source>
        <strain evidence="4 5">CFBP 4691</strain>
    </source>
</reference>
<dbReference type="EMBL" id="MIGX01000009">
    <property type="protein sequence ID" value="PPT92452.1"/>
    <property type="molecule type" value="Genomic_DNA"/>
</dbReference>
<keyword evidence="5" id="KW-1185">Reference proteome</keyword>
<feature type="domain" description="Phytase-like" evidence="3">
    <location>
        <begin position="58"/>
        <end position="260"/>
    </location>
</feature>
<gene>
    <name evidence="4" type="ORF">XthCFBP4691_03650</name>
</gene>
<feature type="region of interest" description="Disordered" evidence="1">
    <location>
        <begin position="262"/>
        <end position="301"/>
    </location>
</feature>
<keyword evidence="2" id="KW-0732">Signal</keyword>
<evidence type="ECO:0000313" key="5">
    <source>
        <dbReference type="Proteomes" id="UP000239898"/>
    </source>
</evidence>
<dbReference type="Proteomes" id="UP000239898">
    <property type="component" value="Unassembled WGS sequence"/>
</dbReference>
<evidence type="ECO:0000313" key="4">
    <source>
        <dbReference type="EMBL" id="PPT92452.1"/>
    </source>
</evidence>
<dbReference type="OrthoDB" id="9790815at2"/>
<evidence type="ECO:0000256" key="1">
    <source>
        <dbReference type="SAM" id="MobiDB-lite"/>
    </source>
</evidence>
<name>A0A2S6ZJJ1_9XANT</name>
<proteinExistence type="predicted"/>
<organism evidence="4 5">
    <name type="scientific">Xanthomonas theicola</name>
    <dbReference type="NCBI Taxonomy" id="56464"/>
    <lineage>
        <taxon>Bacteria</taxon>
        <taxon>Pseudomonadati</taxon>
        <taxon>Pseudomonadota</taxon>
        <taxon>Gammaproteobacteria</taxon>
        <taxon>Lysobacterales</taxon>
        <taxon>Lysobacteraceae</taxon>
        <taxon>Xanthomonas</taxon>
    </lineage>
</organism>
<dbReference type="SUPFAM" id="SSF63829">
    <property type="entry name" value="Calcium-dependent phosphotriesterase"/>
    <property type="match status" value="1"/>
</dbReference>
<dbReference type="InterPro" id="IPR027372">
    <property type="entry name" value="Phytase-like_dom"/>
</dbReference>
<feature type="compositionally biased region" description="Low complexity" evidence="1">
    <location>
        <begin position="282"/>
        <end position="298"/>
    </location>
</feature>
<sequence>MRKPLSIAICAAVAFAPPHLHAQQADPMQDDRREMTGLKYLSNTTYPTGYRNASKWLVAGLSGIDFDPKSNRFVVVRDNVMPGALPNGSGSPNVFYLTASSRPGEQGYRLTFTDDSLLDGNPRIDTPESVRFDPAGNGLWFANEGTGSLFHWREDNSRTQFVLPQNAQGNASGNKGLEGMTFTPSGDLWIGTERNKPGDPVRLTRLSQVDRQGNVLKQYVYRLDDLSGRNGRLDQENGVSEILAVDDKTLLVMERAWDGTSATAQPRGCRTIPSASTGSTWAPARTSRTAATSPEASPRCPRRWCSIRHRSMACSTPTRTRSTISRA</sequence>
<dbReference type="AlphaFoldDB" id="A0A2S6ZJJ1"/>
<dbReference type="Pfam" id="PF13449">
    <property type="entry name" value="Phytase-like"/>
    <property type="match status" value="1"/>
</dbReference>
<comment type="caution">
    <text evidence="4">The sequence shown here is derived from an EMBL/GenBank/DDBJ whole genome shotgun (WGS) entry which is preliminary data.</text>
</comment>
<evidence type="ECO:0000259" key="3">
    <source>
        <dbReference type="Pfam" id="PF13449"/>
    </source>
</evidence>
<accession>A0A2S6ZJJ1</accession>
<feature type="signal peptide" evidence="2">
    <location>
        <begin position="1"/>
        <end position="22"/>
    </location>
</feature>
<protein>
    <recommendedName>
        <fullName evidence="3">Phytase-like domain-containing protein</fullName>
    </recommendedName>
</protein>